<evidence type="ECO:0000313" key="1">
    <source>
        <dbReference type="EMBL" id="CAA9577510.1"/>
    </source>
</evidence>
<feature type="non-terminal residue" evidence="1">
    <location>
        <position position="36"/>
    </location>
</feature>
<proteinExistence type="predicted"/>
<sequence>SFGRCGLLKCRLWNQTRLKFPVTSSTPGLTCCATQP</sequence>
<dbReference type="EMBL" id="CADCWO010000135">
    <property type="protein sequence ID" value="CAA9577510.1"/>
    <property type="molecule type" value="Genomic_DNA"/>
</dbReference>
<gene>
    <name evidence="1" type="ORF">AVDCRST_MAG81-2449</name>
</gene>
<feature type="non-terminal residue" evidence="1">
    <location>
        <position position="1"/>
    </location>
</feature>
<dbReference type="AlphaFoldDB" id="A0A6J4VG36"/>
<name>A0A6J4VG36_9CYAN</name>
<reference evidence="1" key="1">
    <citation type="submission" date="2020-02" db="EMBL/GenBank/DDBJ databases">
        <authorList>
            <person name="Meier V. D."/>
        </authorList>
    </citation>
    <scope>NUCLEOTIDE SEQUENCE</scope>
    <source>
        <strain evidence="1">AVDCRST_MAG81</strain>
    </source>
</reference>
<protein>
    <submittedName>
        <fullName evidence="1">Uncharacterized protein</fullName>
    </submittedName>
</protein>
<organism evidence="1">
    <name type="scientific">uncultured Synechococcales cyanobacterium</name>
    <dbReference type="NCBI Taxonomy" id="1936017"/>
    <lineage>
        <taxon>Bacteria</taxon>
        <taxon>Bacillati</taxon>
        <taxon>Cyanobacteriota</taxon>
        <taxon>Cyanophyceae</taxon>
        <taxon>Synechococcales</taxon>
        <taxon>environmental samples</taxon>
    </lineage>
</organism>
<accession>A0A6J4VG36</accession>